<geneLocation type="mitochondrion" evidence="1"/>
<reference evidence="1" key="1">
    <citation type="journal article" date="2015" name="Genome Biol. Evol.">
        <title>Organellar Genomes of White Spruce (Picea glauca): Assembly and Annotation.</title>
        <authorList>
            <person name="Jackman S.D."/>
            <person name="Warren R.L."/>
            <person name="Gibb E.A."/>
            <person name="Vandervalk B.P."/>
            <person name="Mohamadi H."/>
            <person name="Chu J."/>
            <person name="Raymond A."/>
            <person name="Pleasance S."/>
            <person name="Coope R."/>
            <person name="Wildung M.R."/>
            <person name="Ritland C.E."/>
            <person name="Bousquet J."/>
            <person name="Jones S.J."/>
            <person name="Bohlmann J."/>
            <person name="Birol I."/>
        </authorList>
    </citation>
    <scope>NUCLEOTIDE SEQUENCE [LARGE SCALE GENOMIC DNA]</scope>
    <source>
        <tissue evidence="1">Flushing bud</tissue>
    </source>
</reference>
<keyword evidence="1" id="KW-0496">Mitochondrion</keyword>
<dbReference type="EMBL" id="LKAM01000003">
    <property type="protein sequence ID" value="KUM49267.1"/>
    <property type="molecule type" value="Genomic_DNA"/>
</dbReference>
<comment type="caution">
    <text evidence="1">The sequence shown here is derived from an EMBL/GenBank/DDBJ whole genome shotgun (WGS) entry which is preliminary data.</text>
</comment>
<protein>
    <submittedName>
        <fullName evidence="1">Uncharacterized protein</fullName>
    </submittedName>
</protein>
<proteinExistence type="predicted"/>
<sequence length="64" mass="7506">MIQDTTYELLVRPSLANMIQNTLHSRKEYTYPSHKCLHLHPPSELRPGPRYHELHECLGSTDSY</sequence>
<accession>A0A117NI18</accession>
<name>A0A117NI18_PICGL</name>
<evidence type="ECO:0000313" key="1">
    <source>
        <dbReference type="EMBL" id="KUM49267.1"/>
    </source>
</evidence>
<organism evidence="1">
    <name type="scientific">Picea glauca</name>
    <name type="common">White spruce</name>
    <name type="synonym">Pinus glauca</name>
    <dbReference type="NCBI Taxonomy" id="3330"/>
    <lineage>
        <taxon>Eukaryota</taxon>
        <taxon>Viridiplantae</taxon>
        <taxon>Streptophyta</taxon>
        <taxon>Embryophyta</taxon>
        <taxon>Tracheophyta</taxon>
        <taxon>Spermatophyta</taxon>
        <taxon>Pinopsida</taxon>
        <taxon>Pinidae</taxon>
        <taxon>Conifers I</taxon>
        <taxon>Pinales</taxon>
        <taxon>Pinaceae</taxon>
        <taxon>Picea</taxon>
    </lineage>
</organism>
<dbReference type="AlphaFoldDB" id="A0A117NI18"/>
<gene>
    <name evidence="1" type="ORF">ABT39_MTgene3816</name>
</gene>